<protein>
    <submittedName>
        <fullName evidence="10">Diacylglycerol kinase</fullName>
    </submittedName>
</protein>
<evidence type="ECO:0000259" key="9">
    <source>
        <dbReference type="PROSITE" id="PS50146"/>
    </source>
</evidence>
<keyword evidence="7" id="KW-0594">Phospholipid biosynthesis</keyword>
<dbReference type="PANTHER" id="PTHR12358:SF54">
    <property type="entry name" value="SPHINGOSINE KINASE RELATED PROTEIN"/>
    <property type="match status" value="1"/>
</dbReference>
<dbReference type="PANTHER" id="PTHR12358">
    <property type="entry name" value="SPHINGOSINE KINASE"/>
    <property type="match status" value="1"/>
</dbReference>
<evidence type="ECO:0000256" key="1">
    <source>
        <dbReference type="ARBA" id="ARBA00001946"/>
    </source>
</evidence>
<dbReference type="SUPFAM" id="SSF111331">
    <property type="entry name" value="NAD kinase/diacylglycerol kinase-like"/>
    <property type="match status" value="1"/>
</dbReference>
<keyword evidence="6" id="KW-0067">ATP-binding</keyword>
<dbReference type="GO" id="GO:0016301">
    <property type="term" value="F:kinase activity"/>
    <property type="evidence" value="ECO:0007669"/>
    <property type="project" value="UniProtKB-KW"/>
</dbReference>
<dbReference type="Proteomes" id="UP000705983">
    <property type="component" value="Unassembled WGS sequence"/>
</dbReference>
<evidence type="ECO:0000256" key="5">
    <source>
        <dbReference type="ARBA" id="ARBA00022777"/>
    </source>
</evidence>
<dbReference type="Gene3D" id="3.40.50.10330">
    <property type="entry name" value="Probable inorganic polyphosphate/atp-NAD kinase, domain 1"/>
    <property type="match status" value="1"/>
</dbReference>
<evidence type="ECO:0000313" key="10">
    <source>
        <dbReference type="EMBL" id="MBM9432268.1"/>
    </source>
</evidence>
<evidence type="ECO:0000313" key="11">
    <source>
        <dbReference type="Proteomes" id="UP000705983"/>
    </source>
</evidence>
<dbReference type="InterPro" id="IPR001206">
    <property type="entry name" value="Diacylglycerol_kinase_cat_dom"/>
</dbReference>
<keyword evidence="3" id="KW-0808">Transferase</keyword>
<keyword evidence="11" id="KW-1185">Reference proteome</keyword>
<name>A0ABS2TDV4_9ACTO</name>
<comment type="caution">
    <text evidence="10">The sequence shown here is derived from an EMBL/GenBank/DDBJ whole genome shotgun (WGS) entry which is preliminary data.</text>
</comment>
<keyword evidence="7" id="KW-0444">Lipid biosynthesis</keyword>
<dbReference type="EMBL" id="JAFFJS010000001">
    <property type="protein sequence ID" value="MBM9432268.1"/>
    <property type="molecule type" value="Genomic_DNA"/>
</dbReference>
<accession>A0ABS2TDV4</accession>
<dbReference type="Pfam" id="PF00781">
    <property type="entry name" value="DAGK_cat"/>
    <property type="match status" value="1"/>
</dbReference>
<feature type="domain" description="DAGKc" evidence="9">
    <location>
        <begin position="51"/>
        <end position="182"/>
    </location>
</feature>
<organism evidence="10 11">
    <name type="scientific">Flaviflexus equikiangi</name>
    <dbReference type="NCBI Taxonomy" id="2758573"/>
    <lineage>
        <taxon>Bacteria</taxon>
        <taxon>Bacillati</taxon>
        <taxon>Actinomycetota</taxon>
        <taxon>Actinomycetes</taxon>
        <taxon>Actinomycetales</taxon>
        <taxon>Actinomycetaceae</taxon>
        <taxon>Flaviflexus</taxon>
    </lineage>
</organism>
<dbReference type="InterPro" id="IPR016064">
    <property type="entry name" value="NAD/diacylglycerol_kinase_sf"/>
</dbReference>
<proteinExistence type="inferred from homology"/>
<keyword evidence="8" id="KW-1208">Phospholipid metabolism</keyword>
<dbReference type="InterPro" id="IPR017438">
    <property type="entry name" value="ATP-NAD_kinase_N"/>
</dbReference>
<gene>
    <name evidence="10" type="ORF">JVW63_00885</name>
</gene>
<sequence>MTWESWLAIAALLVALSALFLALSNRQAIATRLAKSSEHGQWALEHDADNVRSKPVVVIYNPVKNINVPTFKALVERMAAEAGYQDVRFSETTVEEPGSSQAKQAVSDGAGLVIAAGGDGTVRAVAAGLAKSGTALGIVALGTGNLLARNLDLPISSTEAMVRTALTGGTHAMDVGFLQADPLTESELLVLANEDPDALSVPDGDHAFAVIAGLGFDAAMVGDADAELKSKIGWVAYVASAVRNLTATKIHAKITAGAGHEVPIDARSIMFANCGKLPGGVVLAPDARLDDGWIDLVVIDTKGGLVGWADLVRRMGLAGMGVTNDGLPMTGMIDLRKTSRASVVTESPARVQVDGDVLGYASTVRARVEPGGLLVRF</sequence>
<evidence type="ECO:0000256" key="4">
    <source>
        <dbReference type="ARBA" id="ARBA00022741"/>
    </source>
</evidence>
<dbReference type="PROSITE" id="PS50146">
    <property type="entry name" value="DAGK"/>
    <property type="match status" value="1"/>
</dbReference>
<dbReference type="InterPro" id="IPR045540">
    <property type="entry name" value="YegS/DAGK_C"/>
</dbReference>
<evidence type="ECO:0000256" key="3">
    <source>
        <dbReference type="ARBA" id="ARBA00022679"/>
    </source>
</evidence>
<comment type="cofactor">
    <cofactor evidence="1">
        <name>Mg(2+)</name>
        <dbReference type="ChEBI" id="CHEBI:18420"/>
    </cofactor>
</comment>
<keyword evidence="7" id="KW-0443">Lipid metabolism</keyword>
<reference evidence="11" key="1">
    <citation type="submission" date="2021-02" db="EMBL/GenBank/DDBJ databases">
        <title>Leucobacter sp. CX169.</title>
        <authorList>
            <person name="Cheng Y."/>
        </authorList>
    </citation>
    <scope>NUCLEOTIDE SEQUENCE [LARGE SCALE GENOMIC DNA]</scope>
    <source>
        <strain evidence="11">JY899</strain>
    </source>
</reference>
<dbReference type="Pfam" id="PF19279">
    <property type="entry name" value="YegS_C"/>
    <property type="match status" value="1"/>
</dbReference>
<dbReference type="Gene3D" id="2.60.200.40">
    <property type="match status" value="1"/>
</dbReference>
<dbReference type="RefSeq" id="WP_182172150.1">
    <property type="nucleotide sequence ID" value="NZ_CP059676.1"/>
</dbReference>
<dbReference type="InterPro" id="IPR050187">
    <property type="entry name" value="Lipid_Phosphate_FormReg"/>
</dbReference>
<keyword evidence="5 10" id="KW-0418">Kinase</keyword>
<evidence type="ECO:0000256" key="2">
    <source>
        <dbReference type="ARBA" id="ARBA00005983"/>
    </source>
</evidence>
<evidence type="ECO:0000256" key="8">
    <source>
        <dbReference type="ARBA" id="ARBA00023264"/>
    </source>
</evidence>
<comment type="similarity">
    <text evidence="2">Belongs to the diacylglycerol/lipid kinase family.</text>
</comment>
<evidence type="ECO:0000256" key="6">
    <source>
        <dbReference type="ARBA" id="ARBA00022840"/>
    </source>
</evidence>
<keyword evidence="4" id="KW-0547">Nucleotide-binding</keyword>
<dbReference type="SMART" id="SM00046">
    <property type="entry name" value="DAGKc"/>
    <property type="match status" value="1"/>
</dbReference>
<evidence type="ECO:0000256" key="7">
    <source>
        <dbReference type="ARBA" id="ARBA00023209"/>
    </source>
</evidence>